<name>A0AA37GYY6_9PEZI</name>
<comment type="caution">
    <text evidence="1">The sequence shown here is derived from an EMBL/GenBank/DDBJ whole genome shotgun (WGS) entry which is preliminary data.</text>
</comment>
<evidence type="ECO:0000313" key="1">
    <source>
        <dbReference type="EMBL" id="GJC88613.1"/>
    </source>
</evidence>
<reference evidence="1 2" key="1">
    <citation type="submission" date="2021-07" db="EMBL/GenBank/DDBJ databases">
        <title>Genome data of Colletotrichum spaethianum.</title>
        <authorList>
            <person name="Utami Y.D."/>
            <person name="Hiruma K."/>
        </authorList>
    </citation>
    <scope>NUCLEOTIDE SEQUENCE [LARGE SCALE GENOMIC DNA]</scope>
    <source>
        <strain evidence="1 2">MAFF 242679</strain>
    </source>
</reference>
<dbReference type="AlphaFoldDB" id="A0AA37GYY6"/>
<protein>
    <submittedName>
        <fullName evidence="1">Uncharacterized protein</fullName>
    </submittedName>
</protein>
<accession>A0AA37GYY6</accession>
<proteinExistence type="predicted"/>
<dbReference type="EMBL" id="BPPX01000034">
    <property type="protein sequence ID" value="GJC88613.1"/>
    <property type="molecule type" value="Genomic_DNA"/>
</dbReference>
<gene>
    <name evidence="1" type="ORF">ColLi_11451</name>
</gene>
<keyword evidence="2" id="KW-1185">Reference proteome</keyword>
<organism evidence="1 2">
    <name type="scientific">Colletotrichum liriopes</name>
    <dbReference type="NCBI Taxonomy" id="708192"/>
    <lineage>
        <taxon>Eukaryota</taxon>
        <taxon>Fungi</taxon>
        <taxon>Dikarya</taxon>
        <taxon>Ascomycota</taxon>
        <taxon>Pezizomycotina</taxon>
        <taxon>Sordariomycetes</taxon>
        <taxon>Hypocreomycetidae</taxon>
        <taxon>Glomerellales</taxon>
        <taxon>Glomerellaceae</taxon>
        <taxon>Colletotrichum</taxon>
        <taxon>Colletotrichum spaethianum species complex</taxon>
    </lineage>
</organism>
<dbReference type="Proteomes" id="UP001055172">
    <property type="component" value="Unassembled WGS sequence"/>
</dbReference>
<evidence type="ECO:0000313" key="2">
    <source>
        <dbReference type="Proteomes" id="UP001055172"/>
    </source>
</evidence>
<sequence>MSTTTCGHLPELDQLIHFKQSNRSQGFMISLKTPDYLGVLEACQELPTGTRLQQLKSDGSWDIADPKHRACTVAEPCFVTGEKSCARTTWLAKFNHTYRNCGSHTGSENHVLCRDFSDEDRHRYPLCSECGLIIEARHLVLIHQRILSEDGFLAQEDVKQLVASLEGYKRAGQIVLDRHMQSFQGKDGGTRLVSVGQGVAMEKEKLKLFVVGAGWWRALTARIMKGIRGVCQAAGLRG</sequence>